<dbReference type="SUPFAM" id="SSF52309">
    <property type="entry name" value="N-(deoxy)ribosyltransferase-like"/>
    <property type="match status" value="1"/>
</dbReference>
<sequence length="775" mass="87641">MPSIAKTFFAYPSSPPEITAVVEQVVSNFKMAGVDSVESWRQLDVAGHFIADQILNKIDEVEVFVADITQLNFNVAYEVGYALAQGKRVVLTRHKGIQQLDPLIKDVGIFDTIGWKEYQNSNELEAALRDITDFSPSIKSVYPLNRRAPVYLIAARIRTDQVTRIISRVKKARLFFRQFDPAESPRLSATQAFEQVSQSFGVLLHLLPDRFTDASIHNIQAAFIAGLAEGFDKVLLFLQDGEEPVPIDYRDLVTAFLDPSQIDEAIGEFAPKVIEATQQAQPAEAARASTILESVTFGASAAENEFRVLSSYYLDTEQFHRAMRGEVRLVVGRKGAGKTAVFSQVRDRKRQNAKNIVLDLLPDGYQLLKFKELVLKFLGAGSLEHTITAFWEYLLLLEVCHKLLQKDQAFHMRDRRLTEPYRKLVELYQTDEYVVEGDFSERLSTLLQHITDDYQAKYGEETNRSLRQQDVTELLYRHDVGTLRSHVTEYLRFKDGLFILFDNIDKGWPTHGLTTDDIAIVRALIEATRKVERQLAKAEIDCFALTFLRNDVYELLVRETSDRGKEGHVALDWSDQDMLREMIRRRLIYSGMPDRPFEELWPQICVSHVAGEDSFQYLIERCLMRPRALIDLASHCLASAVNLGHPKIQVTDIEKGVSAFSSDLVRDIGFEISDVLPEAENVLYAFIGEAQTLPSAALRKLLEQSGMPISKIDEIIKTLLWYGVIGVKRSDGAVTSINDVNYEMPILNGIIRKLETSGVVYQINAAFVSALALSE</sequence>
<reference evidence="1 2" key="1">
    <citation type="submission" date="2020-08" db="EMBL/GenBank/DDBJ databases">
        <title>Genomic Encyclopedia of Type Strains, Phase IV (KMG-IV): sequencing the most valuable type-strain genomes for metagenomic binning, comparative biology and taxonomic classification.</title>
        <authorList>
            <person name="Goeker M."/>
        </authorList>
    </citation>
    <scope>NUCLEOTIDE SEQUENCE [LARGE SCALE GENOMIC DNA]</scope>
    <source>
        <strain evidence="1 2">DSM 103733</strain>
    </source>
</reference>
<dbReference type="InterPro" id="IPR059206">
    <property type="entry name" value="Sll1717-like"/>
</dbReference>
<dbReference type="Gene3D" id="3.40.50.450">
    <property type="match status" value="1"/>
</dbReference>
<dbReference type="EMBL" id="JACHEK010000001">
    <property type="protein sequence ID" value="MBB6142425.1"/>
    <property type="molecule type" value="Genomic_DNA"/>
</dbReference>
<accession>A0A841JPS5</accession>
<protein>
    <submittedName>
        <fullName evidence="1">VIT1/CCC1 family predicted Fe2+/Mn2+ transporter</fullName>
    </submittedName>
</protein>
<gene>
    <name evidence="1" type="ORF">HNQ77_000363</name>
</gene>
<evidence type="ECO:0000313" key="2">
    <source>
        <dbReference type="Proteomes" id="UP000538666"/>
    </source>
</evidence>
<organism evidence="1 2">
    <name type="scientific">Silvibacterium bohemicum</name>
    <dbReference type="NCBI Taxonomy" id="1577686"/>
    <lineage>
        <taxon>Bacteria</taxon>
        <taxon>Pseudomonadati</taxon>
        <taxon>Acidobacteriota</taxon>
        <taxon>Terriglobia</taxon>
        <taxon>Terriglobales</taxon>
        <taxon>Acidobacteriaceae</taxon>
        <taxon>Silvibacterium</taxon>
    </lineage>
</organism>
<dbReference type="OrthoDB" id="100386at2"/>
<dbReference type="RefSeq" id="WP_050057658.1">
    <property type="nucleotide sequence ID" value="NZ_JACHEK010000001.1"/>
</dbReference>
<name>A0A841JPS5_9BACT</name>
<dbReference type="Proteomes" id="UP000538666">
    <property type="component" value="Unassembled WGS sequence"/>
</dbReference>
<keyword evidence="2" id="KW-1185">Reference proteome</keyword>
<dbReference type="AlphaFoldDB" id="A0A841JPS5"/>
<evidence type="ECO:0000313" key="1">
    <source>
        <dbReference type="EMBL" id="MBB6142425.1"/>
    </source>
</evidence>
<proteinExistence type="predicted"/>
<dbReference type="NCBIfam" id="NF047389">
    <property type="entry name" value="ATPase_Sll1717"/>
    <property type="match status" value="1"/>
</dbReference>
<comment type="caution">
    <text evidence="1">The sequence shown here is derived from an EMBL/GenBank/DDBJ whole genome shotgun (WGS) entry which is preliminary data.</text>
</comment>